<comment type="caution">
    <text evidence="1">The sequence shown here is derived from an EMBL/GenBank/DDBJ whole genome shotgun (WGS) entry which is preliminary data.</text>
</comment>
<proteinExistence type="predicted"/>
<dbReference type="EMBL" id="SPUK01000006">
    <property type="protein sequence ID" value="TQV96408.1"/>
    <property type="molecule type" value="Genomic_DNA"/>
</dbReference>
<gene>
    <name evidence="1" type="ORF">IF1G_04991</name>
</gene>
<evidence type="ECO:0000313" key="1">
    <source>
        <dbReference type="EMBL" id="TQV96408.1"/>
    </source>
</evidence>
<accession>A0A545V3X2</accession>
<dbReference type="AlphaFoldDB" id="A0A545V3X2"/>
<keyword evidence="2" id="KW-1185">Reference proteome</keyword>
<dbReference type="Proteomes" id="UP000315783">
    <property type="component" value="Unassembled WGS sequence"/>
</dbReference>
<reference evidence="1 2" key="1">
    <citation type="journal article" date="2019" name="Appl. Microbiol. Biotechnol.">
        <title>Genome sequence of Isaria javanica and comparative genome analysis insights into family S53 peptidase evolution in fungal entomopathogens.</title>
        <authorList>
            <person name="Lin R."/>
            <person name="Zhang X."/>
            <person name="Xin B."/>
            <person name="Zou M."/>
            <person name="Gao Y."/>
            <person name="Qin F."/>
            <person name="Hu Q."/>
            <person name="Xie B."/>
            <person name="Cheng X."/>
        </authorList>
    </citation>
    <scope>NUCLEOTIDE SEQUENCE [LARGE SCALE GENOMIC DNA]</scope>
    <source>
        <strain evidence="1 2">IJ1G</strain>
    </source>
</reference>
<sequence>MHKIHAQNYVAILSRVRMYISCLRTENYSTDYLSSHSLDLSSSSSSNPSCTQSNLYWYFEAA</sequence>
<organism evidence="1 2">
    <name type="scientific">Cordyceps javanica</name>
    <dbReference type="NCBI Taxonomy" id="43265"/>
    <lineage>
        <taxon>Eukaryota</taxon>
        <taxon>Fungi</taxon>
        <taxon>Dikarya</taxon>
        <taxon>Ascomycota</taxon>
        <taxon>Pezizomycotina</taxon>
        <taxon>Sordariomycetes</taxon>
        <taxon>Hypocreomycetidae</taxon>
        <taxon>Hypocreales</taxon>
        <taxon>Cordycipitaceae</taxon>
        <taxon>Cordyceps</taxon>
    </lineage>
</organism>
<evidence type="ECO:0000313" key="2">
    <source>
        <dbReference type="Proteomes" id="UP000315783"/>
    </source>
</evidence>
<name>A0A545V3X2_9HYPO</name>
<protein>
    <submittedName>
        <fullName evidence="1">Uncharacterized protein</fullName>
    </submittedName>
</protein>